<dbReference type="InterPro" id="IPR041609">
    <property type="entry name" value="PurL_linker"/>
</dbReference>
<dbReference type="PANTHER" id="PTHR10099:SF1">
    <property type="entry name" value="PHOSPHORIBOSYLFORMYLGLYCINAMIDINE SYNTHASE"/>
    <property type="match status" value="1"/>
</dbReference>
<keyword evidence="3" id="KW-0658">Purine biosynthesis</keyword>
<dbReference type="GO" id="GO:0005524">
    <property type="term" value="F:ATP binding"/>
    <property type="evidence" value="ECO:0007669"/>
    <property type="project" value="UniProtKB-KW"/>
</dbReference>
<dbReference type="Pfam" id="PF18076">
    <property type="entry name" value="FGAR-AT_N"/>
    <property type="match status" value="1"/>
</dbReference>
<dbReference type="FunFam" id="1.10.8.750:FF:000002">
    <property type="entry name" value="Phosphoribosylformylglycinamidine synthase"/>
    <property type="match status" value="1"/>
</dbReference>
<feature type="domain" description="Phosphoribosylformylglycinamidine synthase N-terminal" evidence="6">
    <location>
        <begin position="54"/>
        <end position="168"/>
    </location>
</feature>
<dbReference type="EMBL" id="UGEB01000001">
    <property type="protein sequence ID" value="STK93681.1"/>
    <property type="molecule type" value="Genomic_DNA"/>
</dbReference>
<dbReference type="PANTHER" id="PTHR10099">
    <property type="entry name" value="PHOSPHORIBOSYLFORMYLGLYCINAMIDINE SYNTHASE"/>
    <property type="match status" value="1"/>
</dbReference>
<evidence type="ECO:0000256" key="3">
    <source>
        <dbReference type="ARBA" id="ARBA00022755"/>
    </source>
</evidence>
<proteinExistence type="predicted"/>
<dbReference type="AlphaFoldDB" id="A0A377A378"/>
<dbReference type="Gene3D" id="1.10.8.750">
    <property type="entry name" value="Phosphoribosylformylglycinamidine synthase, linker domain"/>
    <property type="match status" value="1"/>
</dbReference>
<evidence type="ECO:0000256" key="2">
    <source>
        <dbReference type="ARBA" id="ARBA00022741"/>
    </source>
</evidence>
<keyword evidence="1 7" id="KW-0436">Ligase</keyword>
<organism evidence="7 8">
    <name type="scientific">Escherichia coli</name>
    <dbReference type="NCBI Taxonomy" id="562"/>
    <lineage>
        <taxon>Bacteria</taxon>
        <taxon>Pseudomonadati</taxon>
        <taxon>Pseudomonadota</taxon>
        <taxon>Gammaproteobacteria</taxon>
        <taxon>Enterobacterales</taxon>
        <taxon>Enterobacteriaceae</taxon>
        <taxon>Escherichia</taxon>
    </lineage>
</organism>
<keyword evidence="2" id="KW-0547">Nucleotide-binding</keyword>
<dbReference type="GO" id="GO:0006164">
    <property type="term" value="P:purine nucleotide biosynthetic process"/>
    <property type="evidence" value="ECO:0007669"/>
    <property type="project" value="UniProtKB-KW"/>
</dbReference>
<dbReference type="Pfam" id="PF18072">
    <property type="entry name" value="FGAR-AT_linker"/>
    <property type="match status" value="1"/>
</dbReference>
<evidence type="ECO:0000256" key="4">
    <source>
        <dbReference type="ARBA" id="ARBA00022840"/>
    </source>
</evidence>
<feature type="domain" description="Phosphoribosylformylglycinamidine synthase linker" evidence="5">
    <location>
        <begin position="190"/>
        <end position="228"/>
    </location>
</feature>
<dbReference type="SUPFAM" id="SSF82697">
    <property type="entry name" value="PurS-like"/>
    <property type="match status" value="1"/>
</dbReference>
<name>A0A377A378_ECOLX</name>
<dbReference type="GO" id="GO:0004642">
    <property type="term" value="F:phosphoribosylformylglycinamidine synthase activity"/>
    <property type="evidence" value="ECO:0007669"/>
    <property type="project" value="UniProtKB-EC"/>
</dbReference>
<gene>
    <name evidence="7" type="primary">purL_1</name>
    <name evidence="7" type="ORF">NCTC8179_04365</name>
</gene>
<evidence type="ECO:0000313" key="8">
    <source>
        <dbReference type="Proteomes" id="UP000255543"/>
    </source>
</evidence>
<sequence>MTPVSPPWVHRKLRRRETYDGNSAWFACTVGIPNQQTAGTFSGCQAPVHNIYAEYVHFADLNAPLNDDEHAQLERLLKYGPALASHAPQGKLLLVTRVLAPSLPGLRKRPILPITAGYNRLNRLERGVAYYIEAGTLTNEQWQQVTAELHDRMMETVFFALDDAEQLFAHHQPTPVTSVDLLGQGRQALIDANLRLGLALAEDEIDYLQDAFTKLGRNPNDIELYMFARRTPSTAATRFLTPIGLSTVSNSRNRCLR</sequence>
<keyword evidence="4" id="KW-0067">ATP-binding</keyword>
<protein>
    <submittedName>
        <fullName evidence="7">Phosphoribosylformylglycinamidine synthase</fullName>
        <ecNumber evidence="7">6.3.5.3</ecNumber>
    </submittedName>
</protein>
<dbReference type="EC" id="6.3.5.3" evidence="7"/>
<dbReference type="InterPro" id="IPR036604">
    <property type="entry name" value="PurS-like_sf"/>
</dbReference>
<dbReference type="Proteomes" id="UP000255543">
    <property type="component" value="Unassembled WGS sequence"/>
</dbReference>
<evidence type="ECO:0000256" key="1">
    <source>
        <dbReference type="ARBA" id="ARBA00022598"/>
    </source>
</evidence>
<dbReference type="GO" id="GO:0005737">
    <property type="term" value="C:cytoplasm"/>
    <property type="evidence" value="ECO:0007669"/>
    <property type="project" value="TreeGrafter"/>
</dbReference>
<evidence type="ECO:0000313" key="7">
    <source>
        <dbReference type="EMBL" id="STK93681.1"/>
    </source>
</evidence>
<evidence type="ECO:0000259" key="5">
    <source>
        <dbReference type="Pfam" id="PF18072"/>
    </source>
</evidence>
<dbReference type="InterPro" id="IPR040707">
    <property type="entry name" value="FGAR-AT_N"/>
</dbReference>
<reference evidence="7 8" key="1">
    <citation type="submission" date="2018-06" db="EMBL/GenBank/DDBJ databases">
        <authorList>
            <consortium name="Pathogen Informatics"/>
            <person name="Doyle S."/>
        </authorList>
    </citation>
    <scope>NUCLEOTIDE SEQUENCE [LARGE SCALE GENOMIC DNA]</scope>
    <source>
        <strain evidence="7 8">NCTC8179</strain>
    </source>
</reference>
<dbReference type="SUPFAM" id="SSF109736">
    <property type="entry name" value="FGAM synthase PurL, linker domain"/>
    <property type="match status" value="1"/>
</dbReference>
<evidence type="ECO:0000259" key="6">
    <source>
        <dbReference type="Pfam" id="PF18076"/>
    </source>
</evidence>
<accession>A0A377A378</accession>